<dbReference type="PRINTS" id="PR00401">
    <property type="entry name" value="SH2DOMAIN"/>
</dbReference>
<evidence type="ECO:0000313" key="4">
    <source>
        <dbReference type="Proteomes" id="UP001217089"/>
    </source>
</evidence>
<dbReference type="Pfam" id="PF00017">
    <property type="entry name" value="SH2"/>
    <property type="match status" value="1"/>
</dbReference>
<evidence type="ECO:0000256" key="1">
    <source>
        <dbReference type="PROSITE-ProRule" id="PRU00191"/>
    </source>
</evidence>
<keyword evidence="4" id="KW-1185">Reference proteome</keyword>
<dbReference type="PROSITE" id="PS50001">
    <property type="entry name" value="SH2"/>
    <property type="match status" value="1"/>
</dbReference>
<reference evidence="3 4" key="1">
    <citation type="submission" date="2022-12" db="EMBL/GenBank/DDBJ databases">
        <title>Chromosome-level genome of Tegillarca granosa.</title>
        <authorList>
            <person name="Kim J."/>
        </authorList>
    </citation>
    <scope>NUCLEOTIDE SEQUENCE [LARGE SCALE GENOMIC DNA]</scope>
    <source>
        <strain evidence="3">Teg-2019</strain>
        <tissue evidence="3">Adductor muscle</tissue>
    </source>
</reference>
<dbReference type="SUPFAM" id="SSF55550">
    <property type="entry name" value="SH2 domain"/>
    <property type="match status" value="1"/>
</dbReference>
<sequence>MSGAYFHKGITRLRAEELLLAAREDGSFLVRDSETLNGAYVLCLLKI</sequence>
<keyword evidence="1" id="KW-0727">SH2 domain</keyword>
<dbReference type="Gene3D" id="3.30.505.10">
    <property type="entry name" value="SH2 domain"/>
    <property type="match status" value="1"/>
</dbReference>
<organism evidence="3 4">
    <name type="scientific">Tegillarca granosa</name>
    <name type="common">Malaysian cockle</name>
    <name type="synonym">Anadara granosa</name>
    <dbReference type="NCBI Taxonomy" id="220873"/>
    <lineage>
        <taxon>Eukaryota</taxon>
        <taxon>Metazoa</taxon>
        <taxon>Spiralia</taxon>
        <taxon>Lophotrochozoa</taxon>
        <taxon>Mollusca</taxon>
        <taxon>Bivalvia</taxon>
        <taxon>Autobranchia</taxon>
        <taxon>Pteriomorphia</taxon>
        <taxon>Arcoida</taxon>
        <taxon>Arcoidea</taxon>
        <taxon>Arcidae</taxon>
        <taxon>Tegillarca</taxon>
    </lineage>
</organism>
<proteinExistence type="predicted"/>
<gene>
    <name evidence="3" type="ORF">KUTeg_012254</name>
</gene>
<name>A0ABQ9EYZ4_TEGGR</name>
<protein>
    <recommendedName>
        <fullName evidence="2">SH2 domain-containing protein</fullName>
    </recommendedName>
</protein>
<dbReference type="Proteomes" id="UP001217089">
    <property type="component" value="Unassembled WGS sequence"/>
</dbReference>
<evidence type="ECO:0000313" key="3">
    <source>
        <dbReference type="EMBL" id="KAJ8310389.1"/>
    </source>
</evidence>
<dbReference type="EMBL" id="JARBDR010000640">
    <property type="protein sequence ID" value="KAJ8310389.1"/>
    <property type="molecule type" value="Genomic_DNA"/>
</dbReference>
<dbReference type="InterPro" id="IPR036860">
    <property type="entry name" value="SH2_dom_sf"/>
</dbReference>
<dbReference type="InterPro" id="IPR000980">
    <property type="entry name" value="SH2"/>
</dbReference>
<feature type="domain" description="SH2" evidence="2">
    <location>
        <begin position="5"/>
        <end position="47"/>
    </location>
</feature>
<comment type="caution">
    <text evidence="3">The sequence shown here is derived from an EMBL/GenBank/DDBJ whole genome shotgun (WGS) entry which is preliminary data.</text>
</comment>
<evidence type="ECO:0000259" key="2">
    <source>
        <dbReference type="PROSITE" id="PS50001"/>
    </source>
</evidence>
<accession>A0ABQ9EYZ4</accession>